<feature type="transmembrane region" description="Helical" evidence="7">
    <location>
        <begin position="367"/>
        <end position="383"/>
    </location>
</feature>
<dbReference type="PANTHER" id="PTHR13906:SF4">
    <property type="entry name" value="LYSOPHOSPHOLIPID ACYLTRANSFERASE 6"/>
    <property type="match status" value="1"/>
</dbReference>
<dbReference type="Proteomes" id="UP001146793">
    <property type="component" value="Unassembled WGS sequence"/>
</dbReference>
<comment type="caution">
    <text evidence="8">The sequence shown here is derived from an EMBL/GenBank/DDBJ whole genome shotgun (WGS) entry which is preliminary data.</text>
</comment>
<protein>
    <submittedName>
        <fullName evidence="8">Oysgedart isoform a</fullName>
    </submittedName>
</protein>
<evidence type="ECO:0000256" key="7">
    <source>
        <dbReference type="SAM" id="Phobius"/>
    </source>
</evidence>
<dbReference type="GO" id="GO:0030258">
    <property type="term" value="P:lipid modification"/>
    <property type="evidence" value="ECO:0007669"/>
    <property type="project" value="TreeGrafter"/>
</dbReference>
<evidence type="ECO:0000256" key="1">
    <source>
        <dbReference type="ARBA" id="ARBA00004141"/>
    </source>
</evidence>
<dbReference type="AlphaFoldDB" id="A0AAV7ZNM7"/>
<proteinExistence type="predicted"/>
<reference evidence="8" key="1">
    <citation type="submission" date="2022-08" db="EMBL/GenBank/DDBJ databases">
        <title>Novel sulphate-reducing endosymbionts in the free-living metamonad Anaeramoeba.</title>
        <authorList>
            <person name="Jerlstrom-Hultqvist J."/>
            <person name="Cepicka I."/>
            <person name="Gallot-Lavallee L."/>
            <person name="Salas-Leiva D."/>
            <person name="Curtis B.A."/>
            <person name="Zahonova K."/>
            <person name="Pipaliya S."/>
            <person name="Dacks J."/>
            <person name="Roger A.J."/>
        </authorList>
    </citation>
    <scope>NUCLEOTIDE SEQUENCE</scope>
    <source>
        <strain evidence="8">Busselton2</strain>
    </source>
</reference>
<sequence length="482" mass="57118">MTILESLFSKINIGLPLNLSIRFTAGLMVYLLSYCFKHIQKIKQRYLFSIAFSPILLFMMYGFESIHFFLVAIIVYIILKIRPHFTPQIVFAFCMIYLTIYHLKIIKEYGSVHVLNMSGPLMFEVLKLISLGWNLDDGKKNKNDLLPHESELLIRELPSLTEYFSYVYYFGAISMGPIIYFKPYKEFITKKMFDGEVPVDGETLTNKDGIMEGLWCLLQSVFYLIAFLKLSSVYNFDLYSGSLLKSRSVFYKFWVLYILGFTYRTRYYGAFKFSEGHNIIAGFGFNGYNYDGSKRWDRFNGVYLRETEFSTCTRENMAYWNRLMHYWLKYNLYYRIFRNKDSKRKFIATVSVALMTCFWHGQRWCYYFSGAYSILINYFDTLCRKKMQSIFVKKDEELPFELELAGKVLCIIFFGIPLTNSISTTFSIYDTNTLFAFLKSTYFFILLYPILGLIFLYNFSPKYIHILKTQYLKSKYLKSKLD</sequence>
<comment type="subcellular location">
    <subcellularLocation>
        <location evidence="1">Membrane</location>
        <topology evidence="1">Multi-pass membrane protein</topology>
    </subcellularLocation>
</comment>
<feature type="transmembrane region" description="Helical" evidence="7">
    <location>
        <begin position="248"/>
        <end position="265"/>
    </location>
</feature>
<dbReference type="InterPro" id="IPR004299">
    <property type="entry name" value="MBOAT_fam"/>
</dbReference>
<feature type="transmembrane region" description="Helical" evidence="7">
    <location>
        <begin position="441"/>
        <end position="459"/>
    </location>
</feature>
<feature type="transmembrane region" description="Helical" evidence="7">
    <location>
        <begin position="404"/>
        <end position="429"/>
    </location>
</feature>
<evidence type="ECO:0000256" key="3">
    <source>
        <dbReference type="ARBA" id="ARBA00022692"/>
    </source>
</evidence>
<keyword evidence="4 7" id="KW-1133">Transmembrane helix</keyword>
<dbReference type="InterPro" id="IPR049941">
    <property type="entry name" value="LPLAT_7/PORCN-like"/>
</dbReference>
<keyword evidence="2" id="KW-0808">Transferase</keyword>
<dbReference type="PANTHER" id="PTHR13906">
    <property type="entry name" value="PORCUPINE"/>
    <property type="match status" value="1"/>
</dbReference>
<keyword evidence="3 7" id="KW-0812">Transmembrane</keyword>
<evidence type="ECO:0000313" key="8">
    <source>
        <dbReference type="EMBL" id="KAJ3443592.1"/>
    </source>
</evidence>
<accession>A0AAV7ZNM7</accession>
<gene>
    <name evidence="8" type="ORF">M0812_09435</name>
</gene>
<feature type="transmembrane region" description="Helical" evidence="7">
    <location>
        <begin position="163"/>
        <end position="181"/>
    </location>
</feature>
<evidence type="ECO:0000313" key="9">
    <source>
        <dbReference type="Proteomes" id="UP001146793"/>
    </source>
</evidence>
<evidence type="ECO:0000256" key="4">
    <source>
        <dbReference type="ARBA" id="ARBA00022989"/>
    </source>
</evidence>
<evidence type="ECO:0000256" key="5">
    <source>
        <dbReference type="ARBA" id="ARBA00023136"/>
    </source>
</evidence>
<dbReference type="Pfam" id="PF03062">
    <property type="entry name" value="MBOAT"/>
    <property type="match status" value="1"/>
</dbReference>
<keyword evidence="6" id="KW-0012">Acyltransferase</keyword>
<organism evidence="8 9">
    <name type="scientific">Anaeramoeba flamelloides</name>
    <dbReference type="NCBI Taxonomy" id="1746091"/>
    <lineage>
        <taxon>Eukaryota</taxon>
        <taxon>Metamonada</taxon>
        <taxon>Anaeramoebidae</taxon>
        <taxon>Anaeramoeba</taxon>
    </lineage>
</organism>
<evidence type="ECO:0000256" key="2">
    <source>
        <dbReference type="ARBA" id="ARBA00022679"/>
    </source>
</evidence>
<dbReference type="GO" id="GO:0016746">
    <property type="term" value="F:acyltransferase activity"/>
    <property type="evidence" value="ECO:0007669"/>
    <property type="project" value="UniProtKB-KW"/>
</dbReference>
<evidence type="ECO:0000256" key="6">
    <source>
        <dbReference type="ARBA" id="ARBA00023315"/>
    </source>
</evidence>
<dbReference type="EMBL" id="JANTQA010000023">
    <property type="protein sequence ID" value="KAJ3443592.1"/>
    <property type="molecule type" value="Genomic_DNA"/>
</dbReference>
<keyword evidence="5 7" id="KW-0472">Membrane</keyword>
<feature type="transmembrane region" description="Helical" evidence="7">
    <location>
        <begin position="46"/>
        <end position="79"/>
    </location>
</feature>
<name>A0AAV7ZNM7_9EUKA</name>
<dbReference type="GO" id="GO:0016020">
    <property type="term" value="C:membrane"/>
    <property type="evidence" value="ECO:0007669"/>
    <property type="project" value="UniProtKB-SubCell"/>
</dbReference>
<feature type="transmembrane region" description="Helical" evidence="7">
    <location>
        <begin position="85"/>
        <end position="103"/>
    </location>
</feature>
<feature type="transmembrane region" description="Helical" evidence="7">
    <location>
        <begin position="214"/>
        <end position="236"/>
    </location>
</feature>
<feature type="transmembrane region" description="Helical" evidence="7">
    <location>
        <begin position="13"/>
        <end position="34"/>
    </location>
</feature>